<reference evidence="1 2" key="1">
    <citation type="submission" date="2019-05" db="EMBL/GenBank/DDBJ databases">
        <title>Whole genome sequence analysis of Cupriavidus campinensis S14E4C strain.</title>
        <authorList>
            <person name="Abbaszade G."/>
            <person name="Szabo A."/>
            <person name="Toumi M."/>
            <person name="Toth E."/>
        </authorList>
    </citation>
    <scope>NUCLEOTIDE SEQUENCE [LARGE SCALE GENOMIC DNA]</scope>
    <source>
        <strain evidence="1 2">S14E4C</strain>
    </source>
</reference>
<keyword evidence="2" id="KW-1185">Reference proteome</keyword>
<protein>
    <submittedName>
        <fullName evidence="1">Uncharacterized protein</fullName>
    </submittedName>
</protein>
<gene>
    <name evidence="1" type="ORF">FGG12_19065</name>
</gene>
<dbReference type="EMBL" id="VCIZ01000012">
    <property type="protein sequence ID" value="TSP10966.1"/>
    <property type="molecule type" value="Genomic_DNA"/>
</dbReference>
<accession>A0ABY3EJ64</accession>
<evidence type="ECO:0000313" key="2">
    <source>
        <dbReference type="Proteomes" id="UP000318943"/>
    </source>
</evidence>
<dbReference type="Proteomes" id="UP000318943">
    <property type="component" value="Unassembled WGS sequence"/>
</dbReference>
<comment type="caution">
    <text evidence="1">The sequence shown here is derived from an EMBL/GenBank/DDBJ whole genome shotgun (WGS) entry which is preliminary data.</text>
</comment>
<organism evidence="1 2">
    <name type="scientific">Cupriavidus campinensis</name>
    <dbReference type="NCBI Taxonomy" id="151783"/>
    <lineage>
        <taxon>Bacteria</taxon>
        <taxon>Pseudomonadati</taxon>
        <taxon>Pseudomonadota</taxon>
        <taxon>Betaproteobacteria</taxon>
        <taxon>Burkholderiales</taxon>
        <taxon>Burkholderiaceae</taxon>
        <taxon>Cupriavidus</taxon>
    </lineage>
</organism>
<dbReference type="RefSeq" id="WP_144200101.1">
    <property type="nucleotide sequence ID" value="NZ_CAJPVH010000008.1"/>
</dbReference>
<proteinExistence type="predicted"/>
<name>A0ABY3EJ64_9BURK</name>
<evidence type="ECO:0000313" key="1">
    <source>
        <dbReference type="EMBL" id="TSP10966.1"/>
    </source>
</evidence>
<sequence>MKVFTDAKNELRELIRLVAEIENYDTTLAKQPEIVPTPEAMFARKRKEQRKNELLLKYELV</sequence>